<name>A0ACA8R163_METAZ</name>
<protein>
    <submittedName>
        <fullName evidence="1">Uncharacterized protein</fullName>
    </submittedName>
</protein>
<accession>A0ACA8R163</accession>
<dbReference type="EMBL" id="AP019779">
    <property type="protein sequence ID" value="BBL61177.1"/>
    <property type="molecule type" value="Genomic_DNA"/>
</dbReference>
<reference evidence="1" key="1">
    <citation type="submission" date="2019-06" db="EMBL/GenBank/DDBJ databases">
        <title>Complete genome sequence of Methanobrevibacter arboriphilus strain SA.</title>
        <authorList>
            <person name="Asakawa S."/>
        </authorList>
    </citation>
    <scope>NUCLEOTIDE SEQUENCE</scope>
    <source>
        <strain evidence="1">SA</strain>
    </source>
</reference>
<evidence type="ECO:0000313" key="2">
    <source>
        <dbReference type="Proteomes" id="UP000825015"/>
    </source>
</evidence>
<keyword evidence="2" id="KW-1185">Reference proteome</keyword>
<gene>
    <name evidence="1" type="ORF">MarbSA_02170</name>
</gene>
<sequence>MKGKMRWSVKVIVGLLVVIFLLLPFSFMGEHEFSGNVTEVSKYPLGKTVFAGESVVDESKIDKYPIVTNIDYLFNRLKVFDFSSVFISISTGVVPLPVYEFSSSGISDSGVATGFSGPGILTEENNKLIVKPPDNFVWGYKTPYTVAVKTEDGINIVEENKTVKFVGKDDINNNTIPHKYVSGEVVESWFNQSNVGDNLTLDYGLSDFSDNRTFIKPDEIKEFFGESVLNYTYYYPSSSPVMVYEANYTEFNVTDAYTYLGSYPQYNDANRAYNAKQFAKAWNGTIIPPNSTSSGIDIVDFAVSSDPKAPGGGASHGVCPPARTLRSIALAIGLSLPKGMNGDHDAVNFGVNPGSGIKVTNSLDYPIKIIMWTEGEGTGMIIHAKMIEMVPTDVNINNTNSSLINDSNT</sequence>
<evidence type="ECO:0000313" key="1">
    <source>
        <dbReference type="EMBL" id="BBL61177.1"/>
    </source>
</evidence>
<organism evidence="1 2">
    <name type="scientific">Methanobrevibacter arboriphilus</name>
    <dbReference type="NCBI Taxonomy" id="39441"/>
    <lineage>
        <taxon>Archaea</taxon>
        <taxon>Methanobacteriati</taxon>
        <taxon>Methanobacteriota</taxon>
        <taxon>Methanomada group</taxon>
        <taxon>Methanobacteria</taxon>
        <taxon>Methanobacteriales</taxon>
        <taxon>Methanobacteriaceae</taxon>
        <taxon>Methanobrevibacter</taxon>
    </lineage>
</organism>
<proteinExistence type="predicted"/>
<dbReference type="Proteomes" id="UP000825015">
    <property type="component" value="Chromosome"/>
</dbReference>